<evidence type="ECO:0000313" key="2">
    <source>
        <dbReference type="EMBL" id="MED4401439.1"/>
    </source>
</evidence>
<name>A0ABU6NYW8_9BACI</name>
<feature type="region of interest" description="Disordered" evidence="1">
    <location>
        <begin position="172"/>
        <end position="195"/>
    </location>
</feature>
<keyword evidence="3" id="KW-1185">Reference proteome</keyword>
<dbReference type="GeneID" id="301142929"/>
<sequence>MKKTFISAIVTLTSLFILTSCSNNEYEKLMEKGLKSLGEKDYHQAAIYFESALHEKEGEKNASSYFTQANEMETAIQAYKKKEFDEAIDSLDRVIDEKDGLQTLQTEATTLKKQILTEKELITSVEKKLIFIKELLKKNNDSEAQEQLQLLQKEINSNKLLANYQSEVTKQLEQVQTDSNNSEEEPTKIEENKEEQKISYQTYTNGRFGFSVQHPSNFMIDPPPTNGDGAVIHNEELEITAFGSHTNVISQNETIDTYYKEDLQTIDTEIAYKKLTDKWYVLSYIENGTIIYKKFFFGDEVSNTLILTYPESQKEKYDPVVTHIAKTFGSSAE</sequence>
<comment type="caution">
    <text evidence="2">The sequence shown here is derived from an EMBL/GenBank/DDBJ whole genome shotgun (WGS) entry which is preliminary data.</text>
</comment>
<protein>
    <recommendedName>
        <fullName evidence="4">Lipoprotein</fullName>
    </recommendedName>
</protein>
<evidence type="ECO:0000313" key="3">
    <source>
        <dbReference type="Proteomes" id="UP001342826"/>
    </source>
</evidence>
<gene>
    <name evidence="2" type="ORF">P9271_08955</name>
</gene>
<evidence type="ECO:0000256" key="1">
    <source>
        <dbReference type="SAM" id="MobiDB-lite"/>
    </source>
</evidence>
<dbReference type="EMBL" id="JARTFS010000006">
    <property type="protein sequence ID" value="MED4401439.1"/>
    <property type="molecule type" value="Genomic_DNA"/>
</dbReference>
<dbReference type="RefSeq" id="WP_066234786.1">
    <property type="nucleotide sequence ID" value="NZ_JARTFQ010000006.1"/>
</dbReference>
<organism evidence="2 3">
    <name type="scientific">Metabacillus fastidiosus</name>
    <dbReference type="NCBI Taxonomy" id="1458"/>
    <lineage>
        <taxon>Bacteria</taxon>
        <taxon>Bacillati</taxon>
        <taxon>Bacillota</taxon>
        <taxon>Bacilli</taxon>
        <taxon>Bacillales</taxon>
        <taxon>Bacillaceae</taxon>
        <taxon>Metabacillus</taxon>
    </lineage>
</organism>
<reference evidence="2 3" key="1">
    <citation type="submission" date="2023-03" db="EMBL/GenBank/DDBJ databases">
        <title>Bacillus Genome Sequencing.</title>
        <authorList>
            <person name="Dunlap C."/>
        </authorList>
    </citation>
    <scope>NUCLEOTIDE SEQUENCE [LARGE SCALE GENOMIC DNA]</scope>
    <source>
        <strain evidence="2 3">NRS-1717</strain>
    </source>
</reference>
<proteinExistence type="predicted"/>
<evidence type="ECO:0008006" key="4">
    <source>
        <dbReference type="Google" id="ProtNLM"/>
    </source>
</evidence>
<feature type="compositionally biased region" description="Basic and acidic residues" evidence="1">
    <location>
        <begin position="185"/>
        <end position="195"/>
    </location>
</feature>
<accession>A0ABU6NYW8</accession>
<dbReference type="PROSITE" id="PS51257">
    <property type="entry name" value="PROKAR_LIPOPROTEIN"/>
    <property type="match status" value="1"/>
</dbReference>
<dbReference type="Proteomes" id="UP001342826">
    <property type="component" value="Unassembled WGS sequence"/>
</dbReference>